<feature type="region of interest" description="Disordered" evidence="1">
    <location>
        <begin position="223"/>
        <end position="258"/>
    </location>
</feature>
<reference evidence="2" key="1">
    <citation type="journal article" date="2011" name="Genome Biol.">
        <title>The draft genome of the carcinogenic human liver fluke Clonorchis sinensis.</title>
        <authorList>
            <person name="Wang X."/>
            <person name="Chen W."/>
            <person name="Huang Y."/>
            <person name="Sun J."/>
            <person name="Men J."/>
            <person name="Liu H."/>
            <person name="Luo F."/>
            <person name="Guo L."/>
            <person name="Lv X."/>
            <person name="Deng C."/>
            <person name="Zhou C."/>
            <person name="Fan Y."/>
            <person name="Li X."/>
            <person name="Huang L."/>
            <person name="Hu Y."/>
            <person name="Liang C."/>
            <person name="Hu X."/>
            <person name="Xu J."/>
            <person name="Yu X."/>
        </authorList>
    </citation>
    <scope>NUCLEOTIDE SEQUENCE [LARGE SCALE GENOMIC DNA]</scope>
    <source>
        <strain evidence="2">Henan</strain>
    </source>
</reference>
<feature type="region of interest" description="Disordered" evidence="1">
    <location>
        <begin position="825"/>
        <end position="845"/>
    </location>
</feature>
<gene>
    <name evidence="2" type="ORF">CLF_106301</name>
</gene>
<feature type="region of interest" description="Disordered" evidence="1">
    <location>
        <begin position="489"/>
        <end position="523"/>
    </location>
</feature>
<sequence>MPIKAGERTTKIRRSSDNQSTQRNADHSATKITNGSIDSREPLTPSSQSGQKITNSLQMPHKRTQARKKYPPNCALMMSPRMVTERLQANCQARRTYQQPPDQQLTMLQSIIGRCATCIASSQCQPTRYRLSFGEELLDQPKKPEVATGYSMRQYNPKVIGGSCMSVKLSLDWLLSFGQSRQPTLVGWHPQSYKLSTCIAHCAFVTFWLPAHGMGGTLSRIFHRKQDDESKPKVKKPRRFGSLRRQRTEDQETEHKEVVPEIKAELPGGFAAVQLVSATPNDKAVEDLPELRQTTEALHEEDEPVILNVEDLRQLTQEHEEHIGHTEQKVSREQNIEPIMEPEKCAEEINEPIKNVIADSAGLARSEQHIEHKQEEVFTQEVSEHVKETDDYFHAEGTELEGQPQSAEFLHSETAYVQADEVPIRYDVTENVQGYAPTMVFETVENSFAEKEENHVHLKDAHHNEELVGSSKEEDADYRLITRETATGQDFERVSENTFSYDQAESSEEHDKALREDQNESSDVVEEIQYLQEVKQFEKREQEDEILQGDLVKDDELAEKFPVEHMEHVDISQEISGVQNSEHPFEPTHLPLGDMAHAEDGTKELTTEGAKVENISQVLDVQYFQQPLENETRDRLVQEFTEHIEKPVEQLSSKDAEPEGIPQALSDFHYFQQPPENETKDHLLHDYNEHTEGSAEHLPVRDAELENMSQEVIDAEHFQRSLEHEVRDHGLDDHDEHTEGSVEHVPPQDAEVEGMSQEVLDAEHFQQPLEHETRDHLLQEFTEHIEEPVEQLSSKDAEPEDMPQEVLVAEHFQQPLEHEVRDHGLDDHDEHTEESVERVPPQDTKFEDMPQEVLDAEHFQRALEHEVQDHGLDDHDEHTEESVEHVPPQDAKLEDMPPEVLDAEYSQEPPELKTNHLQEYTGQPAEEFPADFARFSDVPQVASDTQHSGQTNGEEGIHTVPQKVGDDEGTLDNLKRTDVFQETLEIQHPEQPREYDDGDLTQKQDTDHVEKFPQGSSNQDVEQADTNPEKLDIQYSEIPGQHTPAEDVLHSDVERHTVEDDYIPRETLDIQHSEQVLEQEGKDISKVEDINKEILDEPTDYGIIGNNQQPEVEGEQQMQKSEGQFESGPMKDSVHQYSQEEHELEPEHSEHASEHAGKPYFENADHNEGTDNVTREPVFEQDDAHLDAESVAPQVGECQSHQTEHTKLDSELSEMYQTGNNAHEDITSTEENTNGLQPDQAEWAETHESGSTEPMPDNGSINGLNVGHSQLKQNVPEVDESNGDFDHSVKLPNTRLADQQDFDSDISRSPKSTAACDPPHDEDQQSNGLPVSGAENLS</sequence>
<feature type="compositionally biased region" description="Polar residues" evidence="1">
    <location>
        <begin position="1325"/>
        <end position="1338"/>
    </location>
</feature>
<protein>
    <submittedName>
        <fullName evidence="2">Uncharacterized protein</fullName>
    </submittedName>
</protein>
<feature type="region of interest" description="Disordered" evidence="1">
    <location>
        <begin position="1065"/>
        <end position="1084"/>
    </location>
</feature>
<feature type="compositionally biased region" description="Basic and acidic residues" evidence="1">
    <location>
        <begin position="246"/>
        <end position="258"/>
    </location>
</feature>
<proteinExistence type="predicted"/>
<evidence type="ECO:0000256" key="1">
    <source>
        <dbReference type="SAM" id="MobiDB-lite"/>
    </source>
</evidence>
<dbReference type="EMBL" id="DF143947">
    <property type="protein sequence ID" value="GAA54983.1"/>
    <property type="molecule type" value="Genomic_DNA"/>
</dbReference>
<feature type="compositionally biased region" description="Polar residues" evidence="1">
    <location>
        <begin position="44"/>
        <end position="58"/>
    </location>
</feature>
<dbReference type="Proteomes" id="UP000008909">
    <property type="component" value="Unassembled WGS sequence"/>
</dbReference>
<feature type="compositionally biased region" description="Polar residues" evidence="1">
    <location>
        <begin position="1259"/>
        <end position="1273"/>
    </location>
</feature>
<feature type="compositionally biased region" description="Basic and acidic residues" evidence="1">
    <location>
        <begin position="825"/>
        <end position="837"/>
    </location>
</feature>
<feature type="compositionally biased region" description="Basic and acidic residues" evidence="1">
    <location>
        <begin position="1132"/>
        <end position="1188"/>
    </location>
</feature>
<feature type="compositionally biased region" description="Basic and acidic residues" evidence="1">
    <location>
        <begin position="973"/>
        <end position="1011"/>
    </location>
</feature>
<feature type="compositionally biased region" description="Polar residues" evidence="1">
    <location>
        <begin position="1014"/>
        <end position="1026"/>
    </location>
</feature>
<accession>G7YPV2</accession>
<evidence type="ECO:0000313" key="2">
    <source>
        <dbReference type="EMBL" id="GAA54983.1"/>
    </source>
</evidence>
<feature type="compositionally biased region" description="Basic and acidic residues" evidence="1">
    <location>
        <begin position="1"/>
        <end position="16"/>
    </location>
</feature>
<feature type="compositionally biased region" description="Polar residues" evidence="1">
    <location>
        <begin position="942"/>
        <end position="953"/>
    </location>
</feature>
<feature type="region of interest" description="Disordered" evidence="1">
    <location>
        <begin position="869"/>
        <end position="894"/>
    </location>
</feature>
<feature type="compositionally biased region" description="Basic and acidic residues" evidence="1">
    <location>
        <begin position="869"/>
        <end position="884"/>
    </location>
</feature>
<feature type="region of interest" description="Disordered" evidence="1">
    <location>
        <begin position="1097"/>
        <end position="1338"/>
    </location>
</feature>
<feature type="compositionally biased region" description="Polar residues" evidence="1">
    <location>
        <begin position="1105"/>
        <end position="1124"/>
    </location>
</feature>
<feature type="compositionally biased region" description="Basic and acidic residues" evidence="1">
    <location>
        <begin position="507"/>
        <end position="518"/>
    </location>
</feature>
<organism evidence="2 3">
    <name type="scientific">Clonorchis sinensis</name>
    <name type="common">Chinese liver fluke</name>
    <dbReference type="NCBI Taxonomy" id="79923"/>
    <lineage>
        <taxon>Eukaryota</taxon>
        <taxon>Metazoa</taxon>
        <taxon>Spiralia</taxon>
        <taxon>Lophotrochozoa</taxon>
        <taxon>Platyhelminthes</taxon>
        <taxon>Trematoda</taxon>
        <taxon>Digenea</taxon>
        <taxon>Opisthorchiida</taxon>
        <taxon>Opisthorchiata</taxon>
        <taxon>Opisthorchiidae</taxon>
        <taxon>Clonorchis</taxon>
    </lineage>
</organism>
<evidence type="ECO:0000313" key="3">
    <source>
        <dbReference type="Proteomes" id="UP000008909"/>
    </source>
</evidence>
<feature type="compositionally biased region" description="Basic residues" evidence="1">
    <location>
        <begin position="233"/>
        <end position="245"/>
    </location>
</feature>
<name>G7YPV2_CLOSI</name>
<feature type="region of interest" description="Disordered" evidence="1">
    <location>
        <begin position="939"/>
        <end position="1029"/>
    </location>
</feature>
<keyword evidence="3" id="KW-1185">Reference proteome</keyword>
<feature type="region of interest" description="Disordered" evidence="1">
    <location>
        <begin position="1"/>
        <end position="68"/>
    </location>
</feature>
<reference key="2">
    <citation type="submission" date="2011-10" db="EMBL/GenBank/DDBJ databases">
        <title>The genome and transcriptome sequence of Clonorchis sinensis provide insights into the carcinogenic liver fluke.</title>
        <authorList>
            <person name="Wang X."/>
            <person name="Huang Y."/>
            <person name="Chen W."/>
            <person name="Liu H."/>
            <person name="Guo L."/>
            <person name="Chen Y."/>
            <person name="Luo F."/>
            <person name="Zhou W."/>
            <person name="Sun J."/>
            <person name="Mao Q."/>
            <person name="Liang P."/>
            <person name="Zhou C."/>
            <person name="Tian Y."/>
            <person name="Men J."/>
            <person name="Lv X."/>
            <person name="Huang L."/>
            <person name="Zhou J."/>
            <person name="Hu Y."/>
            <person name="Li R."/>
            <person name="Zhang F."/>
            <person name="Lei H."/>
            <person name="Li X."/>
            <person name="Hu X."/>
            <person name="Liang C."/>
            <person name="Xu J."/>
            <person name="Wu Z."/>
            <person name="Yu X."/>
        </authorList>
    </citation>
    <scope>NUCLEOTIDE SEQUENCE</scope>
    <source>
        <strain>Henan</strain>
    </source>
</reference>